<dbReference type="GO" id="GO:0006564">
    <property type="term" value="P:L-serine biosynthetic process"/>
    <property type="evidence" value="ECO:0007669"/>
    <property type="project" value="UniProtKB-UniRule"/>
</dbReference>
<feature type="binding site" evidence="12">
    <location>
        <position position="194"/>
    </location>
    <ligand>
        <name>pyridoxal 5'-phosphate</name>
        <dbReference type="ChEBI" id="CHEBI:597326"/>
    </ligand>
</feature>
<keyword evidence="14" id="KW-1185">Reference proteome</keyword>
<dbReference type="FunFam" id="3.40.640.10:FF:000010">
    <property type="entry name" value="Phosphoserine aminotransferase"/>
    <property type="match status" value="1"/>
</dbReference>
<dbReference type="PANTHER" id="PTHR43247:SF1">
    <property type="entry name" value="PHOSPHOSERINE AMINOTRANSFERASE"/>
    <property type="match status" value="1"/>
</dbReference>
<comment type="catalytic activity">
    <reaction evidence="10 12">
        <text>4-(phosphooxy)-L-threonine + 2-oxoglutarate = (R)-3-hydroxy-2-oxo-4-phosphooxybutanoate + L-glutamate</text>
        <dbReference type="Rhea" id="RHEA:16573"/>
        <dbReference type="ChEBI" id="CHEBI:16810"/>
        <dbReference type="ChEBI" id="CHEBI:29985"/>
        <dbReference type="ChEBI" id="CHEBI:58452"/>
        <dbReference type="ChEBI" id="CHEBI:58538"/>
        <dbReference type="EC" id="2.6.1.52"/>
    </reaction>
</comment>
<evidence type="ECO:0000256" key="7">
    <source>
        <dbReference type="ARBA" id="ARBA00022898"/>
    </source>
</evidence>
<evidence type="ECO:0000313" key="14">
    <source>
        <dbReference type="Proteomes" id="UP000194457"/>
    </source>
</evidence>
<comment type="pathway">
    <text evidence="1 12">Cofactor biosynthesis; pyridoxine 5'-phosphate biosynthesis; pyridoxine 5'-phosphate from D-erythrose 4-phosphate: step 3/5.</text>
</comment>
<proteinExistence type="inferred from homology"/>
<dbReference type="GO" id="GO:0008615">
    <property type="term" value="P:pyridoxine biosynthetic process"/>
    <property type="evidence" value="ECO:0007669"/>
    <property type="project" value="UniProtKB-UniRule"/>
</dbReference>
<keyword evidence="12" id="KW-0963">Cytoplasm</keyword>
<dbReference type="HAMAP" id="MF_00160">
    <property type="entry name" value="SerC_aminotrans_5"/>
    <property type="match status" value="1"/>
</dbReference>
<dbReference type="CDD" id="cd00611">
    <property type="entry name" value="PSAT_like"/>
    <property type="match status" value="1"/>
</dbReference>
<feature type="modified residue" description="N6-(pyridoxal phosphate)lysine" evidence="12">
    <location>
        <position position="195"/>
    </location>
</feature>
<comment type="subcellular location">
    <subcellularLocation>
        <location evidence="12">Cytoplasm</location>
    </subcellularLocation>
</comment>
<dbReference type="AlphaFoldDB" id="A0A240UT32"/>
<comment type="similarity">
    <text evidence="3 12">Belongs to the class-V pyridoxal-phosphate-dependent aminotransferase family. SerC subfamily.</text>
</comment>
<evidence type="ECO:0000256" key="5">
    <source>
        <dbReference type="ARBA" id="ARBA00022605"/>
    </source>
</evidence>
<dbReference type="Proteomes" id="UP000194457">
    <property type="component" value="Chromosome"/>
</dbReference>
<keyword evidence="5 12" id="KW-0028">Amino-acid biosynthesis</keyword>
<comment type="function">
    <text evidence="12">Catalyzes the reversible conversion of 3-phosphohydroxypyruvate to phosphoserine and of 3-hydroxy-2-oxo-4-phosphonooxybutanoate to phosphohydroxythreonine.</text>
</comment>
<feature type="binding site" evidence="12">
    <location>
        <position position="102"/>
    </location>
    <ligand>
        <name>pyridoxal 5'-phosphate</name>
        <dbReference type="ChEBI" id="CHEBI:597326"/>
    </ligand>
</feature>
<dbReference type="NCBIfam" id="NF003764">
    <property type="entry name" value="PRK05355.1"/>
    <property type="match status" value="1"/>
</dbReference>
<dbReference type="PANTHER" id="PTHR43247">
    <property type="entry name" value="PHOSPHOSERINE AMINOTRANSFERASE"/>
    <property type="match status" value="1"/>
</dbReference>
<evidence type="ECO:0000256" key="1">
    <source>
        <dbReference type="ARBA" id="ARBA00004915"/>
    </source>
</evidence>
<keyword evidence="8 12" id="KW-0664">Pyridoxine biosynthesis</keyword>
<comment type="subunit">
    <text evidence="12">Homodimer.</text>
</comment>
<dbReference type="InterPro" id="IPR000192">
    <property type="entry name" value="Aminotrans_V_dom"/>
</dbReference>
<comment type="catalytic activity">
    <reaction evidence="11 12">
        <text>O-phospho-L-serine + 2-oxoglutarate = 3-phosphooxypyruvate + L-glutamate</text>
        <dbReference type="Rhea" id="RHEA:14329"/>
        <dbReference type="ChEBI" id="CHEBI:16810"/>
        <dbReference type="ChEBI" id="CHEBI:18110"/>
        <dbReference type="ChEBI" id="CHEBI:29985"/>
        <dbReference type="ChEBI" id="CHEBI:57524"/>
        <dbReference type="EC" id="2.6.1.52"/>
    </reaction>
</comment>
<evidence type="ECO:0000256" key="11">
    <source>
        <dbReference type="ARBA" id="ARBA00049007"/>
    </source>
</evidence>
<dbReference type="FunFam" id="3.90.1150.10:FF:000006">
    <property type="entry name" value="Phosphoserine aminotransferase"/>
    <property type="match status" value="1"/>
</dbReference>
<dbReference type="EMBL" id="CP021358">
    <property type="protein sequence ID" value="ART64296.1"/>
    <property type="molecule type" value="Genomic_DNA"/>
</dbReference>
<feature type="binding site" evidence="12">
    <location>
        <begin position="236"/>
        <end position="237"/>
    </location>
    <ligand>
        <name>pyridoxal 5'-phosphate</name>
        <dbReference type="ChEBI" id="CHEBI:597326"/>
    </ligand>
</feature>
<dbReference type="EC" id="2.6.1.52" evidence="12"/>
<dbReference type="OrthoDB" id="9809412at2"/>
<evidence type="ECO:0000256" key="9">
    <source>
        <dbReference type="ARBA" id="ARBA00023299"/>
    </source>
</evidence>
<evidence type="ECO:0000313" key="13">
    <source>
        <dbReference type="EMBL" id="ART64296.1"/>
    </source>
</evidence>
<evidence type="ECO:0000256" key="12">
    <source>
        <dbReference type="HAMAP-Rule" id="MF_00160"/>
    </source>
</evidence>
<accession>A0A240UT32</accession>
<dbReference type="Gene3D" id="3.90.1150.10">
    <property type="entry name" value="Aspartate Aminotransferase, domain 1"/>
    <property type="match status" value="1"/>
</dbReference>
<dbReference type="NCBIfam" id="TIGR01364">
    <property type="entry name" value="serC_1"/>
    <property type="match status" value="1"/>
</dbReference>
<dbReference type="GO" id="GO:0030170">
    <property type="term" value="F:pyridoxal phosphate binding"/>
    <property type="evidence" value="ECO:0007669"/>
    <property type="project" value="UniProtKB-UniRule"/>
</dbReference>
<dbReference type="GO" id="GO:0005737">
    <property type="term" value="C:cytoplasm"/>
    <property type="evidence" value="ECO:0007669"/>
    <property type="project" value="UniProtKB-SubCell"/>
</dbReference>
<evidence type="ECO:0000256" key="6">
    <source>
        <dbReference type="ARBA" id="ARBA00022679"/>
    </source>
</evidence>
<gene>
    <name evidence="12" type="primary">serC</name>
    <name evidence="13" type="ORF">B9H00_15580</name>
</gene>
<keyword evidence="4 12" id="KW-0032">Aminotransferase</keyword>
<dbReference type="InterPro" id="IPR015421">
    <property type="entry name" value="PyrdxlP-dep_Trfase_major"/>
</dbReference>
<keyword evidence="7 12" id="KW-0663">Pyridoxal phosphate</keyword>
<name>A0A240UT32_9GAMM</name>
<keyword evidence="9 12" id="KW-0718">Serine biosynthesis</keyword>
<dbReference type="Gene3D" id="3.40.640.10">
    <property type="entry name" value="Type I PLP-dependent aspartate aminotransferase-like (Major domain)"/>
    <property type="match status" value="1"/>
</dbReference>
<dbReference type="InterPro" id="IPR015422">
    <property type="entry name" value="PyrdxlP-dep_Trfase_small"/>
</dbReference>
<evidence type="ECO:0000256" key="4">
    <source>
        <dbReference type="ARBA" id="ARBA00022576"/>
    </source>
</evidence>
<evidence type="ECO:0000256" key="8">
    <source>
        <dbReference type="ARBA" id="ARBA00023096"/>
    </source>
</evidence>
<evidence type="ECO:0000256" key="3">
    <source>
        <dbReference type="ARBA" id="ARBA00006904"/>
    </source>
</evidence>
<dbReference type="KEGG" id="kma:B9H00_15580"/>
<dbReference type="SUPFAM" id="SSF53383">
    <property type="entry name" value="PLP-dependent transferases"/>
    <property type="match status" value="1"/>
</dbReference>
<dbReference type="UniPathway" id="UPA00244">
    <property type="reaction ID" value="UER00311"/>
</dbReference>
<dbReference type="PIRSF" id="PIRSF000525">
    <property type="entry name" value="SerC"/>
    <property type="match status" value="1"/>
</dbReference>
<evidence type="ECO:0000256" key="2">
    <source>
        <dbReference type="ARBA" id="ARBA00005099"/>
    </source>
</evidence>
<feature type="binding site" evidence="12">
    <location>
        <begin position="76"/>
        <end position="77"/>
    </location>
    <ligand>
        <name>pyridoxal 5'-phosphate</name>
        <dbReference type="ChEBI" id="CHEBI:597326"/>
    </ligand>
</feature>
<dbReference type="GO" id="GO:0004648">
    <property type="term" value="F:O-phospho-L-serine:2-oxoglutarate aminotransferase activity"/>
    <property type="evidence" value="ECO:0007669"/>
    <property type="project" value="UniProtKB-UniRule"/>
</dbReference>
<protein>
    <recommendedName>
        <fullName evidence="12">Phosphoserine aminotransferase</fullName>
        <ecNumber evidence="12">2.6.1.52</ecNumber>
    </recommendedName>
    <alternativeName>
        <fullName evidence="12">Phosphohydroxythreonine aminotransferase</fullName>
        <shortName evidence="12">PSAT</shortName>
    </alternativeName>
</protein>
<reference evidence="13 14" key="1">
    <citation type="submission" date="2017-05" db="EMBL/GenBank/DDBJ databases">
        <authorList>
            <person name="Song R."/>
            <person name="Chenine A.L."/>
            <person name="Ruprecht R.M."/>
        </authorList>
    </citation>
    <scope>NUCLEOTIDE SEQUENCE [LARGE SCALE GENOMIC DNA]</scope>
    <source>
        <strain evidence="13">SW32</strain>
    </source>
</reference>
<feature type="binding site" evidence="12">
    <location>
        <position position="9"/>
    </location>
    <ligand>
        <name>L-glutamate</name>
        <dbReference type="ChEBI" id="CHEBI:29985"/>
    </ligand>
</feature>
<dbReference type="UniPathway" id="UPA00135">
    <property type="reaction ID" value="UER00197"/>
</dbReference>
<feature type="binding site" evidence="12">
    <location>
        <position position="42"/>
    </location>
    <ligand>
        <name>L-glutamate</name>
        <dbReference type="ChEBI" id="CHEBI:29985"/>
    </ligand>
</feature>
<keyword evidence="6 12" id="KW-0808">Transferase</keyword>
<sequence>MTRHFNFCSGPATLPTAVLERARDEMLDFEGRGLSVMEMSHRSEAFIAVAERAEANLRELMQVPDNYSVLFMQGGATQQFGCVPLNLLGKGGRGNYLDTGIWSQKALKEGRHLGEAHMVASSEGNGYTAAPGQEALSLSEDAAYLHYCDNETIGGLQMDYVPQVETPLVCDMSSSILSRTVDVSKFGVIYAGAQKNIGPAGIVIVIVRNDLLDQARRETPSMLNWKAFADNGSMLNTPATYAWYLSGLVFEWLKEQGGVDAIEKINRRKAQKLYEAIDNSGFYSNPIAAANRSLTNVPFVLGDETLNKAFLAESEAAGLLTLKGHRSVGGMRASLYNAMPEEGVDRLVAFMQDFERRYG</sequence>
<comment type="cofactor">
    <cofactor evidence="12">
        <name>pyridoxal 5'-phosphate</name>
        <dbReference type="ChEBI" id="CHEBI:597326"/>
    </cofactor>
    <text evidence="12">Binds 1 pyridoxal phosphate per subunit.</text>
</comment>
<evidence type="ECO:0000256" key="10">
    <source>
        <dbReference type="ARBA" id="ARBA00047630"/>
    </source>
</evidence>
<dbReference type="RefSeq" id="WP_086901422.1">
    <property type="nucleotide sequence ID" value="NZ_CP021358.1"/>
</dbReference>
<feature type="binding site" evidence="12">
    <location>
        <position position="171"/>
    </location>
    <ligand>
        <name>pyridoxal 5'-phosphate</name>
        <dbReference type="ChEBI" id="CHEBI:597326"/>
    </ligand>
</feature>
<feature type="binding site" evidence="12">
    <location>
        <position position="152"/>
    </location>
    <ligand>
        <name>pyridoxal 5'-phosphate</name>
        <dbReference type="ChEBI" id="CHEBI:597326"/>
    </ligand>
</feature>
<dbReference type="InterPro" id="IPR015424">
    <property type="entry name" value="PyrdxlP-dep_Trfase"/>
</dbReference>
<organism evidence="13 14">
    <name type="scientific">Kushneria marisflavi</name>
    <dbReference type="NCBI Taxonomy" id="157779"/>
    <lineage>
        <taxon>Bacteria</taxon>
        <taxon>Pseudomonadati</taxon>
        <taxon>Pseudomonadota</taxon>
        <taxon>Gammaproteobacteria</taxon>
        <taxon>Oceanospirillales</taxon>
        <taxon>Halomonadaceae</taxon>
        <taxon>Kushneria</taxon>
    </lineage>
</organism>
<comment type="pathway">
    <text evidence="2 12">Amino-acid biosynthesis; L-serine biosynthesis; L-serine from 3-phospho-D-glycerate: step 2/3.</text>
</comment>
<dbReference type="InterPro" id="IPR022278">
    <property type="entry name" value="Pser_aminoTfrase"/>
</dbReference>
<dbReference type="Pfam" id="PF00266">
    <property type="entry name" value="Aminotran_5"/>
    <property type="match status" value="1"/>
</dbReference>